<feature type="compositionally biased region" description="Acidic residues" evidence="1">
    <location>
        <begin position="81"/>
        <end position="90"/>
    </location>
</feature>
<sequence>MDKHTSFMTGIKHTSSASKTGTLSRTSYRKRQPGPACLGRDNWPAAQNSNDIDRKRRQRIPSFKDLNVDQKKEESVHIEDVSEPGVEDGMETAGSSHSRHQSDISDISEPSSFIDEAFLPSKNAFSPLQRLAASDRSTQQSDEHQSPQSIETDANVDSRPPTPNNDHQLAADADAVQRTRDKRLPSKQNLVQASDVSPNIKPSAQPTTKLLPSSSSRYLKDDGARTVCETTQAELTQEKIIVGLTGQSSKEATTLADLHVEAPDVIGEVEIFDKSKKNDAEWELTEERERGYGASRSFHEKAYG</sequence>
<feature type="compositionally biased region" description="Basic and acidic residues" evidence="1">
    <location>
        <begin position="66"/>
        <end position="80"/>
    </location>
</feature>
<feature type="compositionally biased region" description="Basic and acidic residues" evidence="1">
    <location>
        <begin position="175"/>
        <end position="184"/>
    </location>
</feature>
<name>A0A1E1L836_9HELO</name>
<accession>A0A1E1L836</accession>
<dbReference type="AlphaFoldDB" id="A0A1E1L836"/>
<protein>
    <submittedName>
        <fullName evidence="2">Uncharacterized protein</fullName>
    </submittedName>
</protein>
<evidence type="ECO:0000256" key="1">
    <source>
        <dbReference type="SAM" id="MobiDB-lite"/>
    </source>
</evidence>
<feature type="compositionally biased region" description="Polar residues" evidence="1">
    <location>
        <begin position="186"/>
        <end position="217"/>
    </location>
</feature>
<gene>
    <name evidence="2" type="ORF">RAG0_12359</name>
</gene>
<feature type="compositionally biased region" description="Polar residues" evidence="1">
    <location>
        <begin position="135"/>
        <end position="152"/>
    </location>
</feature>
<proteinExistence type="predicted"/>
<keyword evidence="3" id="KW-1185">Reference proteome</keyword>
<dbReference type="Proteomes" id="UP000178912">
    <property type="component" value="Unassembled WGS sequence"/>
</dbReference>
<evidence type="ECO:0000313" key="2">
    <source>
        <dbReference type="EMBL" id="CZT06701.1"/>
    </source>
</evidence>
<feature type="region of interest" description="Disordered" evidence="1">
    <location>
        <begin position="128"/>
        <end position="223"/>
    </location>
</feature>
<evidence type="ECO:0000313" key="3">
    <source>
        <dbReference type="Proteomes" id="UP000178912"/>
    </source>
</evidence>
<reference evidence="3" key="1">
    <citation type="submission" date="2016-03" db="EMBL/GenBank/DDBJ databases">
        <authorList>
            <person name="Guldener U."/>
        </authorList>
    </citation>
    <scope>NUCLEOTIDE SEQUENCE [LARGE SCALE GENOMIC DNA]</scope>
    <source>
        <strain evidence="3">04CH-RAC-A.6.1</strain>
    </source>
</reference>
<organism evidence="2 3">
    <name type="scientific">Rhynchosporium agropyri</name>
    <dbReference type="NCBI Taxonomy" id="914238"/>
    <lineage>
        <taxon>Eukaryota</taxon>
        <taxon>Fungi</taxon>
        <taxon>Dikarya</taxon>
        <taxon>Ascomycota</taxon>
        <taxon>Pezizomycotina</taxon>
        <taxon>Leotiomycetes</taxon>
        <taxon>Helotiales</taxon>
        <taxon>Ploettnerulaceae</taxon>
        <taxon>Rhynchosporium</taxon>
    </lineage>
</organism>
<feature type="region of interest" description="Disordered" evidence="1">
    <location>
        <begin position="1"/>
        <end position="115"/>
    </location>
</feature>
<dbReference type="EMBL" id="FJUX01000088">
    <property type="protein sequence ID" value="CZT06701.1"/>
    <property type="molecule type" value="Genomic_DNA"/>
</dbReference>
<feature type="compositionally biased region" description="Polar residues" evidence="1">
    <location>
        <begin position="1"/>
        <end position="26"/>
    </location>
</feature>